<comment type="caution">
    <text evidence="1">The sequence shown here is derived from an EMBL/GenBank/DDBJ whole genome shotgun (WGS) entry which is preliminary data.</text>
</comment>
<proteinExistence type="predicted"/>
<keyword evidence="2" id="KW-1185">Reference proteome</keyword>
<name>A0ACC2X3E3_9TREE</name>
<sequence>MQSFLGGADCSATVNPLNGMLKREQVDGSRFRDRTDTGSSSRSSQPLVGGTNFRATPVVGAGFVPRSTGSPSVMAAPPPQQQQQQQQSFEQAFSNAMTLSRSRAHGQQMQQPPMMMPSQAPAPALLFAPQHQQPQQQHGPAQGNAWGGEFQQFVGSGKGKAREVVSGGEAYQQQHTGYAGGQGQGYMPSFAPGMGMNTGMGMMGMGMGMGGGYAGLQNYQSQQPLSHTSYLPQQQQPVVDSTNMEEAFERAMKEHEELEAQQQAKPEQKEENDVQRALSGDDQKAEEDKERFNNPDFEAVWQSLKPEADRLGKLAEWEKEFSQFANGQNDDGEYDFTPDLTDAVPDFGFSSAGNGRLVGDDGYPLLGDYEFAQENPHVNDMHSLQRALEILSSGGSLTEACLLLEATLQSGTAEQQASAHEGGGALLAGGEAAVWTLLGQTQAMDEKETAAVRALEEGRKRFEASQGQGRTEAANRTFGEGLVSLAISYTNESYDYSALLALHRYLSLLHPSYAGPVPSSDLDLDMLDEESGTIPNPWRANQRLTDSFLALARDQITAGVVDADVQVGLGVLYYQTGEFERARDCWVAALGVRPTDFQLWNRLGATLANSGSPEEAIDAYRRALELKPTFTRAIYNLGVSCLNIGVYQEAAEHLLAGLALHAVDASTTTPRVKLGNGADAPDHSTTLWTTLRRVFQAMERPDLVDKARAGTDLNAFRQAGFEF</sequence>
<accession>A0ACC2X3E3</accession>
<organism evidence="1 2">
    <name type="scientific">Naganishia onofrii</name>
    <dbReference type="NCBI Taxonomy" id="1851511"/>
    <lineage>
        <taxon>Eukaryota</taxon>
        <taxon>Fungi</taxon>
        <taxon>Dikarya</taxon>
        <taxon>Basidiomycota</taxon>
        <taxon>Agaricomycotina</taxon>
        <taxon>Tremellomycetes</taxon>
        <taxon>Filobasidiales</taxon>
        <taxon>Filobasidiaceae</taxon>
        <taxon>Naganishia</taxon>
    </lineage>
</organism>
<evidence type="ECO:0000313" key="2">
    <source>
        <dbReference type="Proteomes" id="UP001234202"/>
    </source>
</evidence>
<dbReference type="Proteomes" id="UP001234202">
    <property type="component" value="Unassembled WGS sequence"/>
</dbReference>
<gene>
    <name evidence="1" type="ORF">QFC24_006246</name>
</gene>
<dbReference type="EMBL" id="JASBWV010000029">
    <property type="protein sequence ID" value="KAJ9118417.1"/>
    <property type="molecule type" value="Genomic_DNA"/>
</dbReference>
<reference evidence="1" key="1">
    <citation type="submission" date="2023-04" db="EMBL/GenBank/DDBJ databases">
        <title>Draft Genome sequencing of Naganishia species isolated from polar environments using Oxford Nanopore Technology.</title>
        <authorList>
            <person name="Leo P."/>
            <person name="Venkateswaran K."/>
        </authorList>
    </citation>
    <scope>NUCLEOTIDE SEQUENCE</scope>
    <source>
        <strain evidence="1">DBVPG 5303</strain>
    </source>
</reference>
<protein>
    <submittedName>
        <fullName evidence="1">Uncharacterized protein</fullName>
    </submittedName>
</protein>
<evidence type="ECO:0000313" key="1">
    <source>
        <dbReference type="EMBL" id="KAJ9118417.1"/>
    </source>
</evidence>